<dbReference type="GO" id="GO:0004622">
    <property type="term" value="F:phosphatidylcholine lysophospholipase activity"/>
    <property type="evidence" value="ECO:0007669"/>
    <property type="project" value="TreeGrafter"/>
</dbReference>
<dbReference type="InterPro" id="IPR036514">
    <property type="entry name" value="SGNH_hydro_sf"/>
</dbReference>
<proteinExistence type="predicted"/>
<reference evidence="3 4" key="1">
    <citation type="submission" date="2017-10" db="EMBL/GenBank/DDBJ databases">
        <title>Sedimentibacterium mangrovi gen. nov., sp. nov., a novel member of family Phyllobacteriacea isolated from mangrove sediment.</title>
        <authorList>
            <person name="Liao H."/>
            <person name="Tian Y."/>
        </authorList>
    </citation>
    <scope>NUCLEOTIDE SEQUENCE [LARGE SCALE GENOMIC DNA]</scope>
    <source>
        <strain evidence="3 4">X9-2-2</strain>
    </source>
</reference>
<evidence type="ECO:0000313" key="3">
    <source>
        <dbReference type="EMBL" id="PHP67730.1"/>
    </source>
</evidence>
<feature type="region of interest" description="Disordered" evidence="1">
    <location>
        <begin position="28"/>
        <end position="82"/>
    </location>
</feature>
<evidence type="ECO:0000313" key="4">
    <source>
        <dbReference type="Proteomes" id="UP000221168"/>
    </source>
</evidence>
<organism evidence="3 4">
    <name type="scientific">Zhengella mangrovi</name>
    <dbReference type="NCBI Taxonomy" id="1982044"/>
    <lineage>
        <taxon>Bacteria</taxon>
        <taxon>Pseudomonadati</taxon>
        <taxon>Pseudomonadota</taxon>
        <taxon>Alphaproteobacteria</taxon>
        <taxon>Hyphomicrobiales</taxon>
        <taxon>Notoacmeibacteraceae</taxon>
        <taxon>Zhengella</taxon>
    </lineage>
</organism>
<dbReference type="InterPro" id="IPR007407">
    <property type="entry name" value="DUF459"/>
</dbReference>
<name>A0A2G1QQJ9_9HYPH</name>
<feature type="chain" id="PRO_5013753517" evidence="2">
    <location>
        <begin position="25"/>
        <end position="302"/>
    </location>
</feature>
<dbReference type="EMBL" id="PDVP01000003">
    <property type="protein sequence ID" value="PHP67730.1"/>
    <property type="molecule type" value="Genomic_DNA"/>
</dbReference>
<feature type="signal peptide" evidence="2">
    <location>
        <begin position="1"/>
        <end position="24"/>
    </location>
</feature>
<protein>
    <submittedName>
        <fullName evidence="3">Uncharacterized protein</fullName>
    </submittedName>
</protein>
<dbReference type="Gene3D" id="3.40.50.1110">
    <property type="entry name" value="SGNH hydrolase"/>
    <property type="match status" value="1"/>
</dbReference>
<accession>A0A2G1QQJ9</accession>
<keyword evidence="2" id="KW-0732">Signal</keyword>
<dbReference type="SUPFAM" id="SSF52266">
    <property type="entry name" value="SGNH hydrolase"/>
    <property type="match status" value="1"/>
</dbReference>
<keyword evidence="4" id="KW-1185">Reference proteome</keyword>
<gene>
    <name evidence="3" type="ORF">CSC94_08550</name>
</gene>
<dbReference type="PANTHER" id="PTHR30383">
    <property type="entry name" value="THIOESTERASE 1/PROTEASE 1/LYSOPHOSPHOLIPASE L1"/>
    <property type="match status" value="1"/>
</dbReference>
<comment type="caution">
    <text evidence="3">The sequence shown here is derived from an EMBL/GenBank/DDBJ whole genome shotgun (WGS) entry which is preliminary data.</text>
</comment>
<dbReference type="Proteomes" id="UP000221168">
    <property type="component" value="Unassembled WGS sequence"/>
</dbReference>
<dbReference type="OrthoDB" id="9805649at2"/>
<sequence>MSVRGRLFAAVLSLAALVAGTAWSPDGHAEARGAEDSVQATEPAGAAGSETHAALDADPGAPAGTAPDQAAEGQPAVQTYLHPGSTSGPFRMVVIGDSLAAGLYQGLYMNDRSANLFDIQNKARVNTGIVRTDRYNWMDGVKGYSTGDFDIAVVLLGLNDLQSIRGSGRARHFPTKEWQVAYEERVKEILAALRDRNIAIYWAGIPITAPQRYQEQYRFLNDIYERLMKEDGVKFVNLWAPLASEDGTYSPYFETSDGNLEKIRLDDGIHFTPAGYEIMARYVYNVIVSDVKQATAKATQSQ</sequence>
<feature type="compositionally biased region" description="Low complexity" evidence="1">
    <location>
        <begin position="54"/>
        <end position="71"/>
    </location>
</feature>
<evidence type="ECO:0000256" key="1">
    <source>
        <dbReference type="SAM" id="MobiDB-lite"/>
    </source>
</evidence>
<dbReference type="AlphaFoldDB" id="A0A2G1QQJ9"/>
<dbReference type="PANTHER" id="PTHR30383:SF5">
    <property type="entry name" value="SGNH HYDROLASE-TYPE ESTERASE DOMAIN-CONTAINING PROTEIN"/>
    <property type="match status" value="1"/>
</dbReference>
<evidence type="ECO:0000256" key="2">
    <source>
        <dbReference type="SAM" id="SignalP"/>
    </source>
</evidence>
<dbReference type="InterPro" id="IPR051532">
    <property type="entry name" value="Ester_Hydrolysis_Enzymes"/>
</dbReference>
<dbReference type="Pfam" id="PF04311">
    <property type="entry name" value="DUF459"/>
    <property type="match status" value="1"/>
</dbReference>
<dbReference type="RefSeq" id="WP_099305872.1">
    <property type="nucleotide sequence ID" value="NZ_PDVP01000003.1"/>
</dbReference>